<dbReference type="EMBL" id="CAJOBJ010367544">
    <property type="protein sequence ID" value="CAF5221835.1"/>
    <property type="molecule type" value="Genomic_DNA"/>
</dbReference>
<dbReference type="Proteomes" id="UP000681720">
    <property type="component" value="Unassembled WGS sequence"/>
</dbReference>
<reference evidence="2" key="1">
    <citation type="submission" date="2021-02" db="EMBL/GenBank/DDBJ databases">
        <authorList>
            <person name="Nowell W R."/>
        </authorList>
    </citation>
    <scope>NUCLEOTIDE SEQUENCE</scope>
</reference>
<protein>
    <recommendedName>
        <fullName evidence="4">Anoctamin</fullName>
    </recommendedName>
</protein>
<dbReference type="AlphaFoldDB" id="A0A8S3JUE0"/>
<evidence type="ECO:0008006" key="4">
    <source>
        <dbReference type="Google" id="ProtNLM"/>
    </source>
</evidence>
<keyword evidence="1" id="KW-0812">Transmembrane</keyword>
<keyword evidence="1" id="KW-1133">Transmembrane helix</keyword>
<proteinExistence type="predicted"/>
<organism evidence="2 3">
    <name type="scientific">Rotaria magnacalcarata</name>
    <dbReference type="NCBI Taxonomy" id="392030"/>
    <lineage>
        <taxon>Eukaryota</taxon>
        <taxon>Metazoa</taxon>
        <taxon>Spiralia</taxon>
        <taxon>Gnathifera</taxon>
        <taxon>Rotifera</taxon>
        <taxon>Eurotatoria</taxon>
        <taxon>Bdelloidea</taxon>
        <taxon>Philodinida</taxon>
        <taxon>Philodinidae</taxon>
        <taxon>Rotaria</taxon>
    </lineage>
</organism>
<evidence type="ECO:0000313" key="3">
    <source>
        <dbReference type="Proteomes" id="UP000681720"/>
    </source>
</evidence>
<name>A0A8S3JUE0_9BILA</name>
<keyword evidence="1" id="KW-0472">Membrane</keyword>
<comment type="caution">
    <text evidence="2">The sequence shown here is derived from an EMBL/GenBank/DDBJ whole genome shotgun (WGS) entry which is preliminary data.</text>
</comment>
<sequence length="79" mass="9085">MQPSVRAYFSSYTDVEYVLMFVIAEHVLLALKFAIGFAIPSTPHEIQIAKEKNLYESNQALRNERERRALKAQVSLTKL</sequence>
<evidence type="ECO:0000313" key="2">
    <source>
        <dbReference type="EMBL" id="CAF5221835.1"/>
    </source>
</evidence>
<accession>A0A8S3JUE0</accession>
<feature type="transmembrane region" description="Helical" evidence="1">
    <location>
        <begin position="17"/>
        <end position="39"/>
    </location>
</feature>
<evidence type="ECO:0000256" key="1">
    <source>
        <dbReference type="SAM" id="Phobius"/>
    </source>
</evidence>
<gene>
    <name evidence="2" type="ORF">GIL414_LOCUS84753</name>
</gene>